<name>A0A6G0ZN69_APHCR</name>
<keyword evidence="1" id="KW-0695">RNA-directed DNA polymerase</keyword>
<organism evidence="1 2">
    <name type="scientific">Aphis craccivora</name>
    <name type="common">Cowpea aphid</name>
    <dbReference type="NCBI Taxonomy" id="307492"/>
    <lineage>
        <taxon>Eukaryota</taxon>
        <taxon>Metazoa</taxon>
        <taxon>Ecdysozoa</taxon>
        <taxon>Arthropoda</taxon>
        <taxon>Hexapoda</taxon>
        <taxon>Insecta</taxon>
        <taxon>Pterygota</taxon>
        <taxon>Neoptera</taxon>
        <taxon>Paraneoptera</taxon>
        <taxon>Hemiptera</taxon>
        <taxon>Sternorrhyncha</taxon>
        <taxon>Aphidomorpha</taxon>
        <taxon>Aphidoidea</taxon>
        <taxon>Aphididae</taxon>
        <taxon>Aphidini</taxon>
        <taxon>Aphis</taxon>
        <taxon>Aphis</taxon>
    </lineage>
</organism>
<dbReference type="GO" id="GO:0003964">
    <property type="term" value="F:RNA-directed DNA polymerase activity"/>
    <property type="evidence" value="ECO:0007669"/>
    <property type="project" value="UniProtKB-KW"/>
</dbReference>
<feature type="non-terminal residue" evidence="1">
    <location>
        <position position="1"/>
    </location>
</feature>
<keyword evidence="1" id="KW-0808">Transferase</keyword>
<dbReference type="Proteomes" id="UP000478052">
    <property type="component" value="Unassembled WGS sequence"/>
</dbReference>
<proteinExistence type="predicted"/>
<comment type="caution">
    <text evidence="1">The sequence shown here is derived from an EMBL/GenBank/DDBJ whole genome shotgun (WGS) entry which is preliminary data.</text>
</comment>
<accession>A0A6G0ZN69</accession>
<dbReference type="AlphaFoldDB" id="A0A6G0ZN69"/>
<dbReference type="EMBL" id="VUJU01000116">
    <property type="protein sequence ID" value="KAF0772937.1"/>
    <property type="molecule type" value="Genomic_DNA"/>
</dbReference>
<sequence length="58" mass="7144">KIIPKIIYHLVIHKYIIPNIQFDYKCKHFTIHQIYRFVDVIVSRMNKKTILLGRYAWI</sequence>
<reference evidence="1 2" key="1">
    <citation type="submission" date="2019-08" db="EMBL/GenBank/DDBJ databases">
        <title>Whole genome of Aphis craccivora.</title>
        <authorList>
            <person name="Voronova N.V."/>
            <person name="Shulinski R.S."/>
            <person name="Bandarenka Y.V."/>
            <person name="Zhorov D.G."/>
            <person name="Warner D."/>
        </authorList>
    </citation>
    <scope>NUCLEOTIDE SEQUENCE [LARGE SCALE GENOMIC DNA]</scope>
    <source>
        <strain evidence="1">180601</strain>
        <tissue evidence="1">Whole Body</tissue>
    </source>
</reference>
<evidence type="ECO:0000313" key="2">
    <source>
        <dbReference type="Proteomes" id="UP000478052"/>
    </source>
</evidence>
<protein>
    <submittedName>
        <fullName evidence="1">Putative RNA-directed DNA polymerase</fullName>
    </submittedName>
</protein>
<keyword evidence="1" id="KW-0548">Nucleotidyltransferase</keyword>
<evidence type="ECO:0000313" key="1">
    <source>
        <dbReference type="EMBL" id="KAF0772937.1"/>
    </source>
</evidence>
<gene>
    <name evidence="1" type="ORF">FWK35_00004251</name>
</gene>
<keyword evidence="2" id="KW-1185">Reference proteome</keyword>